<dbReference type="PROSITE" id="PS00135">
    <property type="entry name" value="TRYPSIN_SER"/>
    <property type="match status" value="1"/>
</dbReference>
<evidence type="ECO:0000256" key="10">
    <source>
        <dbReference type="SAM" id="SignalP"/>
    </source>
</evidence>
<dbReference type="PRINTS" id="PR00861">
    <property type="entry name" value="ALYTICPTASE"/>
</dbReference>
<dbReference type="InterPro" id="IPR035070">
    <property type="entry name" value="Streptogrisin_prodomain"/>
</dbReference>
<keyword evidence="4" id="KW-0378">Hydrolase</keyword>
<keyword evidence="5" id="KW-0720">Serine protease</keyword>
<evidence type="ECO:0000256" key="2">
    <source>
        <dbReference type="ARBA" id="ARBA00022670"/>
    </source>
</evidence>
<name>A0A545AR13_9ACTN</name>
<dbReference type="InterPro" id="IPR009003">
    <property type="entry name" value="Peptidase_S1_PA"/>
</dbReference>
<dbReference type="Pfam" id="PF02983">
    <property type="entry name" value="Pro_Al_protease"/>
    <property type="match status" value="1"/>
</dbReference>
<evidence type="ECO:0000256" key="9">
    <source>
        <dbReference type="PIRSR" id="PIRSR001134-2"/>
    </source>
</evidence>
<dbReference type="InParanoid" id="A0A545AR13"/>
<comment type="caution">
    <text evidence="13">The sequence shown here is derived from an EMBL/GenBank/DDBJ whole genome shotgun (WGS) entry which is preliminary data.</text>
</comment>
<dbReference type="EMBL" id="VIRS01000011">
    <property type="protein sequence ID" value="TQS43779.1"/>
    <property type="molecule type" value="Genomic_DNA"/>
</dbReference>
<keyword evidence="14" id="KW-1185">Reference proteome</keyword>
<dbReference type="SUPFAM" id="SSF50494">
    <property type="entry name" value="Trypsin-like serine proteases"/>
    <property type="match status" value="1"/>
</dbReference>
<dbReference type="InterPro" id="IPR033116">
    <property type="entry name" value="TRYPSIN_SER"/>
</dbReference>
<dbReference type="Pfam" id="PF00089">
    <property type="entry name" value="Trypsin"/>
    <property type="match status" value="1"/>
</dbReference>
<feature type="domain" description="Peptidase S1" evidence="11">
    <location>
        <begin position="247"/>
        <end position="403"/>
    </location>
</feature>
<dbReference type="InterPro" id="IPR043504">
    <property type="entry name" value="Peptidase_S1_PA_chymotrypsin"/>
</dbReference>
<dbReference type="Proteomes" id="UP000317982">
    <property type="component" value="Unassembled WGS sequence"/>
</dbReference>
<dbReference type="InterPro" id="IPR001316">
    <property type="entry name" value="Pept_S1A_streptogrisin"/>
</dbReference>
<dbReference type="RefSeq" id="WP_142705691.1">
    <property type="nucleotide sequence ID" value="NZ_VIRS01000011.1"/>
</dbReference>
<feature type="active site" description="Charge relay system" evidence="8">
    <location>
        <position position="283"/>
    </location>
</feature>
<evidence type="ECO:0000256" key="8">
    <source>
        <dbReference type="PIRSR" id="PIRSR001134-1"/>
    </source>
</evidence>
<feature type="disulfide bond" evidence="9">
    <location>
        <begin position="236"/>
        <end position="256"/>
    </location>
</feature>
<reference evidence="13 14" key="1">
    <citation type="submission" date="2019-07" db="EMBL/GenBank/DDBJ databases">
        <title>Cryptosporangium phraense sp. nov., isolated from plant litter.</title>
        <authorList>
            <person name="Suriyachadkun C."/>
        </authorList>
    </citation>
    <scope>NUCLEOTIDE SEQUENCE [LARGE SCALE GENOMIC DNA]</scope>
    <source>
        <strain evidence="13 14">A-T 5661</strain>
    </source>
</reference>
<dbReference type="GO" id="GO:0005576">
    <property type="term" value="C:extracellular region"/>
    <property type="evidence" value="ECO:0007669"/>
    <property type="project" value="InterPro"/>
</dbReference>
<feature type="domain" description="Peptidase S1A alpha-lytic prodomain" evidence="12">
    <location>
        <begin position="147"/>
        <end position="194"/>
    </location>
</feature>
<keyword evidence="2" id="KW-0645">Protease</keyword>
<feature type="disulfide bond" evidence="9">
    <location>
        <begin position="323"/>
        <end position="333"/>
    </location>
</feature>
<feature type="active site" description="Charge relay system" evidence="8">
    <location>
        <position position="365"/>
    </location>
</feature>
<dbReference type="PROSITE" id="PS00134">
    <property type="entry name" value="TRYPSIN_HIS"/>
    <property type="match status" value="1"/>
</dbReference>
<sequence>MPTPRHRRAPSARRRTVTLSSVLAGAVAAALTAFLVTAPNAGASDRAQPQAETAADTGPSAYAPAIRQKAIQAIAEDLGISRTQAEARLAQLDSRTRTAAVVQSTLGARTAGTWISKSDGALMVGVTDQQTADAVAAAGGTPKMVRRSMGDLRKVQSQLDATSSIPGTSWAIDPASNSVTVQVSDSAAADPRADAWLRKLDGYGDSVRVQRTGAEYTTQAFFGGQAILNAQGSGRCSSAFNATDGQSAFVITAGHCTDAVQSWTDGQGEFIGQSDVVEFPGNDFGTIAVDDPASLDPQPAVVNQNQAQPITGDELVPVGSTVCKTGSTTGTTCGAVQAYDTTVVYPEGQVRGLTQTDVCTQPGDSGGSLFAGDQAQGLVSGGTNGACETPGFTSFFQPIDEVLEATGLQLLTQ</sequence>
<evidence type="ECO:0000259" key="11">
    <source>
        <dbReference type="Pfam" id="PF00089"/>
    </source>
</evidence>
<evidence type="ECO:0000259" key="12">
    <source>
        <dbReference type="Pfam" id="PF02983"/>
    </source>
</evidence>
<keyword evidence="3 10" id="KW-0732">Signal</keyword>
<evidence type="ECO:0000256" key="5">
    <source>
        <dbReference type="ARBA" id="ARBA00022825"/>
    </source>
</evidence>
<dbReference type="AlphaFoldDB" id="A0A545AR13"/>
<feature type="disulfide bond" evidence="9">
    <location>
        <begin position="359"/>
        <end position="387"/>
    </location>
</feature>
<evidence type="ECO:0000256" key="1">
    <source>
        <dbReference type="ARBA" id="ARBA00007664"/>
    </source>
</evidence>
<evidence type="ECO:0000256" key="7">
    <source>
        <dbReference type="ARBA" id="ARBA00023157"/>
    </source>
</evidence>
<proteinExistence type="inferred from homology"/>
<dbReference type="Gene3D" id="3.30.300.50">
    <property type="match status" value="2"/>
</dbReference>
<dbReference type="Gene3D" id="2.40.10.10">
    <property type="entry name" value="Trypsin-like serine proteases"/>
    <property type="match status" value="2"/>
</dbReference>
<feature type="signal peptide" evidence="10">
    <location>
        <begin position="1"/>
        <end position="43"/>
    </location>
</feature>
<comment type="similarity">
    <text evidence="1">Belongs to the peptidase S1 family.</text>
</comment>
<evidence type="ECO:0000313" key="13">
    <source>
        <dbReference type="EMBL" id="TQS43779.1"/>
    </source>
</evidence>
<keyword evidence="7 9" id="KW-1015">Disulfide bond</keyword>
<evidence type="ECO:0000313" key="14">
    <source>
        <dbReference type="Proteomes" id="UP000317982"/>
    </source>
</evidence>
<dbReference type="PIRSF" id="PIRSF001134">
    <property type="entry name" value="Streptogrisin"/>
    <property type="match status" value="1"/>
</dbReference>
<dbReference type="GO" id="GO:0006508">
    <property type="term" value="P:proteolysis"/>
    <property type="evidence" value="ECO:0007669"/>
    <property type="project" value="UniProtKB-KW"/>
</dbReference>
<dbReference type="InterPro" id="IPR004236">
    <property type="entry name" value="Pept_S1_alpha_lytic"/>
</dbReference>
<evidence type="ECO:0000256" key="6">
    <source>
        <dbReference type="ARBA" id="ARBA00023145"/>
    </source>
</evidence>
<dbReference type="GO" id="GO:0004252">
    <property type="term" value="F:serine-type endopeptidase activity"/>
    <property type="evidence" value="ECO:0007669"/>
    <property type="project" value="InterPro"/>
</dbReference>
<feature type="chain" id="PRO_5022009175" evidence="10">
    <location>
        <begin position="44"/>
        <end position="413"/>
    </location>
</feature>
<dbReference type="InterPro" id="IPR001254">
    <property type="entry name" value="Trypsin_dom"/>
</dbReference>
<accession>A0A545AR13</accession>
<keyword evidence="6" id="KW-0865">Zymogen</keyword>
<feature type="active site" description="Charge relay system" evidence="8">
    <location>
        <position position="255"/>
    </location>
</feature>
<protein>
    <submittedName>
        <fullName evidence="13">S1 family peptidase</fullName>
    </submittedName>
</protein>
<dbReference type="CDD" id="cd21112">
    <property type="entry name" value="alphaLP-like"/>
    <property type="match status" value="1"/>
</dbReference>
<dbReference type="InterPro" id="IPR018114">
    <property type="entry name" value="TRYPSIN_HIS"/>
</dbReference>
<gene>
    <name evidence="13" type="ORF">FL583_17245</name>
</gene>
<dbReference type="OrthoDB" id="8781117at2"/>
<organism evidence="13 14">
    <name type="scientific">Cryptosporangium phraense</name>
    <dbReference type="NCBI Taxonomy" id="2593070"/>
    <lineage>
        <taxon>Bacteria</taxon>
        <taxon>Bacillati</taxon>
        <taxon>Actinomycetota</taxon>
        <taxon>Actinomycetes</taxon>
        <taxon>Cryptosporangiales</taxon>
        <taxon>Cryptosporangiaceae</taxon>
        <taxon>Cryptosporangium</taxon>
    </lineage>
</organism>
<evidence type="ECO:0000256" key="3">
    <source>
        <dbReference type="ARBA" id="ARBA00022729"/>
    </source>
</evidence>
<evidence type="ECO:0000256" key="4">
    <source>
        <dbReference type="ARBA" id="ARBA00022801"/>
    </source>
</evidence>